<dbReference type="NCBIfam" id="TIGR00543">
    <property type="entry name" value="isochor_syn"/>
    <property type="match status" value="1"/>
</dbReference>
<evidence type="ECO:0000256" key="6">
    <source>
        <dbReference type="SAM" id="MobiDB-lite"/>
    </source>
</evidence>
<comment type="similarity">
    <text evidence="2">Belongs to the isochorismate synthase family.</text>
</comment>
<protein>
    <recommendedName>
        <fullName evidence="3">isochorismate synthase</fullName>
        <ecNumber evidence="3">5.4.4.2</ecNumber>
    </recommendedName>
    <alternativeName>
        <fullName evidence="5">Isochorismate mutase</fullName>
    </alternativeName>
</protein>
<dbReference type="SUPFAM" id="SSF56322">
    <property type="entry name" value="ADC synthase"/>
    <property type="match status" value="1"/>
</dbReference>
<comment type="caution">
    <text evidence="8">The sequence shown here is derived from an EMBL/GenBank/DDBJ whole genome shotgun (WGS) entry which is preliminary data.</text>
</comment>
<dbReference type="PANTHER" id="PTHR42839">
    <property type="entry name" value="ISOCHORISMATE SYNTHASE ENTC"/>
    <property type="match status" value="1"/>
</dbReference>
<organism evidence="8 9">
    <name type="scientific">Pseudoclavibacter endophyticus</name>
    <dbReference type="NCBI Taxonomy" id="1778590"/>
    <lineage>
        <taxon>Bacteria</taxon>
        <taxon>Bacillati</taxon>
        <taxon>Actinomycetota</taxon>
        <taxon>Actinomycetes</taxon>
        <taxon>Micrococcales</taxon>
        <taxon>Microbacteriaceae</taxon>
        <taxon>Pseudoclavibacter</taxon>
    </lineage>
</organism>
<dbReference type="Proteomes" id="UP000431744">
    <property type="component" value="Unassembled WGS sequence"/>
</dbReference>
<evidence type="ECO:0000256" key="1">
    <source>
        <dbReference type="ARBA" id="ARBA00000799"/>
    </source>
</evidence>
<dbReference type="InterPro" id="IPR004561">
    <property type="entry name" value="IsoChor_synthase"/>
</dbReference>
<gene>
    <name evidence="8" type="ORF">F8O04_09855</name>
</gene>
<dbReference type="PANTHER" id="PTHR42839:SF2">
    <property type="entry name" value="ISOCHORISMATE SYNTHASE ENTC"/>
    <property type="match status" value="1"/>
</dbReference>
<dbReference type="Gene3D" id="3.60.120.10">
    <property type="entry name" value="Anthranilate synthase"/>
    <property type="match status" value="1"/>
</dbReference>
<dbReference type="GO" id="GO:0008909">
    <property type="term" value="F:isochorismate synthase activity"/>
    <property type="evidence" value="ECO:0007669"/>
    <property type="project" value="UniProtKB-EC"/>
</dbReference>
<dbReference type="EMBL" id="WBJY01000002">
    <property type="protein sequence ID" value="KAB1648030.1"/>
    <property type="molecule type" value="Genomic_DNA"/>
</dbReference>
<evidence type="ECO:0000313" key="8">
    <source>
        <dbReference type="EMBL" id="KAB1648030.1"/>
    </source>
</evidence>
<keyword evidence="4 8" id="KW-0413">Isomerase</keyword>
<dbReference type="EC" id="5.4.4.2" evidence="3"/>
<reference evidence="8 9" key="1">
    <citation type="submission" date="2019-09" db="EMBL/GenBank/DDBJ databases">
        <title>Phylogeny of genus Pseudoclavibacter and closely related genus.</title>
        <authorList>
            <person name="Li Y."/>
        </authorList>
    </citation>
    <scope>NUCLEOTIDE SEQUENCE [LARGE SCALE GENOMIC DNA]</scope>
    <source>
        <strain evidence="8 9">EGI 60007</strain>
    </source>
</reference>
<dbReference type="OrthoDB" id="9806579at2"/>
<dbReference type="InterPro" id="IPR005801">
    <property type="entry name" value="ADC_synthase"/>
</dbReference>
<keyword evidence="9" id="KW-1185">Reference proteome</keyword>
<evidence type="ECO:0000313" key="9">
    <source>
        <dbReference type="Proteomes" id="UP000431744"/>
    </source>
</evidence>
<comment type="catalytic activity">
    <reaction evidence="1">
        <text>chorismate = isochorismate</text>
        <dbReference type="Rhea" id="RHEA:18985"/>
        <dbReference type="ChEBI" id="CHEBI:29748"/>
        <dbReference type="ChEBI" id="CHEBI:29780"/>
        <dbReference type="EC" id="5.4.4.2"/>
    </reaction>
</comment>
<dbReference type="AlphaFoldDB" id="A0A6H9WBK2"/>
<proteinExistence type="inferred from homology"/>
<feature type="domain" description="Chorismate-utilising enzyme C-terminal" evidence="7">
    <location>
        <begin position="155"/>
        <end position="409"/>
    </location>
</feature>
<evidence type="ECO:0000259" key="7">
    <source>
        <dbReference type="Pfam" id="PF00425"/>
    </source>
</evidence>
<accession>A0A6H9WBK2</accession>
<name>A0A6H9WBK2_9MICO</name>
<evidence type="ECO:0000256" key="4">
    <source>
        <dbReference type="ARBA" id="ARBA00023235"/>
    </source>
</evidence>
<sequence length="432" mass="46463">MPVLPRLRTRTVVAEDPGNLILHTDPWHPVVWLRRGEGLAASGTAWEGRFRGSSRVPDAGVAWSELVAAAEIDDDVQVPGSGLVGFAAFAFDDHSRAASVLRVPRTVVGRRDGACFVTTITADGAEPSRPTLGAQAPLGVDARTRFREGAMTASAHTHAITHAVDLIREGVLTKVVIARDLDGRLAAGADRRHVLTRLADSYSDCWTYAVDGLVGASPEMLVRVLGGQVSARVLAGTTRRGRTPQEDASLEHDLRRNPKDRIEHRLAIDSAIAQLASLDDHDEPETGLTVSPEPFALALPNVWHLASDIRGALPQGRTVLDLVHALHPTAAVGGTPTGVAVETIRRLERYDRRRYAGPVGWLDWRGDGEFAVALRGAEIDDDGRVTAFAGGGIVADSNPMEEFAETELKFRPITQALGDDTERDAPPRLGPR</sequence>
<evidence type="ECO:0000256" key="3">
    <source>
        <dbReference type="ARBA" id="ARBA00012824"/>
    </source>
</evidence>
<dbReference type="Pfam" id="PF00425">
    <property type="entry name" value="Chorismate_bind"/>
    <property type="match status" value="1"/>
</dbReference>
<feature type="region of interest" description="Disordered" evidence="6">
    <location>
        <begin position="411"/>
        <end position="432"/>
    </location>
</feature>
<dbReference type="InterPro" id="IPR015890">
    <property type="entry name" value="Chorismate_C"/>
</dbReference>
<evidence type="ECO:0000256" key="5">
    <source>
        <dbReference type="ARBA" id="ARBA00041564"/>
    </source>
</evidence>
<dbReference type="RefSeq" id="WP_158029225.1">
    <property type="nucleotide sequence ID" value="NZ_BMHG01000001.1"/>
</dbReference>
<evidence type="ECO:0000256" key="2">
    <source>
        <dbReference type="ARBA" id="ARBA00005297"/>
    </source>
</evidence>